<organism evidence="1">
    <name type="scientific">Magnetospirillum gryphiswaldense</name>
    <dbReference type="NCBI Taxonomy" id="55518"/>
    <lineage>
        <taxon>Bacteria</taxon>
        <taxon>Pseudomonadati</taxon>
        <taxon>Pseudomonadota</taxon>
        <taxon>Alphaproteobacteria</taxon>
        <taxon>Rhodospirillales</taxon>
        <taxon>Rhodospirillaceae</taxon>
        <taxon>Magnetospirillum</taxon>
    </lineage>
</organism>
<evidence type="ECO:0000313" key="1">
    <source>
        <dbReference type="EMBL" id="CAM75528.1"/>
    </source>
</evidence>
<dbReference type="AlphaFoldDB" id="A4TY21"/>
<gene>
    <name evidence="1" type="ORF">MGR_1608</name>
</gene>
<proteinExistence type="predicted"/>
<protein>
    <submittedName>
        <fullName evidence="1">Uncharacterized protein</fullName>
    </submittedName>
</protein>
<accession>A4TY21</accession>
<sequence length="352" mass="40415">MIRLSSGTFCLPMDDELKAIADSDMDSMFVLPLSIIPLETPALQSAKLIKNVRLQSVIEIFADEQTGSGQVDIESLPRMFNWPLDELHPDHAILRRLALLPSYDVYSLRISLREHGIPVNDYSALKLSPDKANELTKYMLMFTRPLMKLIYADEAVNVESYDDLLHLFRDPDVKKARQRLEQMATSLNIDIWDVPRFLEDYGDTFLSLSYFRHCLDRLEPYFSACVDAMKPIRTHFQLKQDQGLMKTCDTIEDTINNMSAAITGRLEVFEKRTREMWGNLNQEEFRQVKTLIERYHITIGAVLCGLTVKMNSFARMFPRPNSGGPVKRADFMASEMIQGIGQIRQAEKTFSV</sequence>
<reference evidence="1" key="1">
    <citation type="journal article" date="2007" name="J. Bacteriol.">
        <title>Comparative genome analysis of four magnetotactic bacteria reveals a complex set of group-specific genes implicated in magnetosome biomineralization and function.</title>
        <authorList>
            <person name="Richter M."/>
            <person name="Kube M."/>
            <person name="Bazylinski D.A."/>
            <person name="Lombardot T."/>
            <person name="Gloeckner F.O."/>
            <person name="Reinhardt R."/>
            <person name="Schueler D."/>
        </authorList>
    </citation>
    <scope>NUCLEOTIDE SEQUENCE</scope>
    <source>
        <strain evidence="1">MSR-1</strain>
    </source>
</reference>
<name>A4TY21_9PROT</name>
<dbReference type="EMBL" id="CU459003">
    <property type="protein sequence ID" value="CAM75528.1"/>
    <property type="molecule type" value="Genomic_DNA"/>
</dbReference>